<dbReference type="RefSeq" id="YP_009126395.1">
    <property type="nucleotide sequence ID" value="NC_026608.1"/>
</dbReference>
<evidence type="ECO:0000259" key="3">
    <source>
        <dbReference type="PROSITE" id="PS51192"/>
    </source>
</evidence>
<keyword evidence="6" id="KW-1185">Reference proteome</keyword>
<dbReference type="InterPro" id="IPR001650">
    <property type="entry name" value="Helicase_C-like"/>
</dbReference>
<proteinExistence type="predicted"/>
<comment type="subcellular location">
    <subcellularLocation>
        <location evidence="2">Host cell</location>
    </subcellularLocation>
    <subcellularLocation>
        <location evidence="1">Virion</location>
    </subcellularLocation>
</comment>
<dbReference type="GO" id="GO:0004386">
    <property type="term" value="F:helicase activity"/>
    <property type="evidence" value="ECO:0007669"/>
    <property type="project" value="UniProtKB-KW"/>
</dbReference>
<keyword evidence="5" id="KW-0378">Hydrolase</keyword>
<dbReference type="Proteomes" id="UP000031732">
    <property type="component" value="Genome"/>
</dbReference>
<dbReference type="PROSITE" id="PS51192">
    <property type="entry name" value="HELICASE_ATP_BIND_1"/>
    <property type="match status" value="1"/>
</dbReference>
<keyword evidence="5" id="KW-0347">Helicase</keyword>
<dbReference type="SUPFAM" id="SSF52540">
    <property type="entry name" value="P-loop containing nucleoside triphosphate hydrolases"/>
    <property type="match status" value="1"/>
</dbReference>
<dbReference type="PANTHER" id="PTHR47396">
    <property type="entry name" value="TYPE I RESTRICTION ENZYME ECOKI R PROTEIN"/>
    <property type="match status" value="1"/>
</dbReference>
<dbReference type="Pfam" id="PF00271">
    <property type="entry name" value="Helicase_C"/>
    <property type="match status" value="1"/>
</dbReference>
<keyword evidence="5" id="KW-0067">ATP-binding</keyword>
<accession>A0A0B5A580</accession>
<dbReference type="InterPro" id="IPR014001">
    <property type="entry name" value="Helicase_ATP-bd"/>
</dbReference>
<dbReference type="GeneID" id="23681289"/>
<dbReference type="EMBL" id="KP162168">
    <property type="protein sequence ID" value="AJD83129.1"/>
    <property type="molecule type" value="Genomic_DNA"/>
</dbReference>
<name>A0A0B5A580_9CAUD</name>
<feature type="domain" description="Helicase ATP-binding" evidence="3">
    <location>
        <begin position="17"/>
        <end position="176"/>
    </location>
</feature>
<feature type="domain" description="Helicase C-terminal" evidence="4">
    <location>
        <begin position="236"/>
        <end position="375"/>
    </location>
</feature>
<dbReference type="GO" id="GO:0003677">
    <property type="term" value="F:DNA binding"/>
    <property type="evidence" value="ECO:0007669"/>
    <property type="project" value="InterPro"/>
</dbReference>
<dbReference type="InterPro" id="IPR006935">
    <property type="entry name" value="Helicase/UvrB_N"/>
</dbReference>
<dbReference type="Gene3D" id="3.40.50.300">
    <property type="entry name" value="P-loop containing nucleotide triphosphate hydrolases"/>
    <property type="match status" value="2"/>
</dbReference>
<evidence type="ECO:0000259" key="4">
    <source>
        <dbReference type="PROSITE" id="PS51194"/>
    </source>
</evidence>
<dbReference type="GO" id="GO:0016787">
    <property type="term" value="F:hydrolase activity"/>
    <property type="evidence" value="ECO:0007669"/>
    <property type="project" value="InterPro"/>
</dbReference>
<reference evidence="6" key="1">
    <citation type="submission" date="2014-11" db="EMBL/GenBank/DDBJ databases">
        <title>Complete genome sequence of Paracoccus marcusii phage vB_PmaS_IMEP1 isolated from the South China Sea.</title>
        <authorList>
            <person name="Xu Y."/>
            <person name="Zhang R."/>
            <person name="Jiao N."/>
        </authorList>
    </citation>
    <scope>NUCLEOTIDE SEQUENCE [LARGE SCALE GENOMIC DNA]</scope>
</reference>
<evidence type="ECO:0000313" key="5">
    <source>
        <dbReference type="EMBL" id="AJD83129.1"/>
    </source>
</evidence>
<dbReference type="Pfam" id="PF04851">
    <property type="entry name" value="ResIII"/>
    <property type="match status" value="1"/>
</dbReference>
<keyword evidence="5" id="KW-0547">Nucleotide-binding</keyword>
<organism evidence="5 6">
    <name type="scientific">Paracoccus phage vB_PmaS-R3</name>
    <dbReference type="NCBI Taxonomy" id="2494563"/>
    <lineage>
        <taxon>Viruses</taxon>
        <taxon>Duplodnaviria</taxon>
        <taxon>Heunggongvirae</taxon>
        <taxon>Uroviricota</taxon>
        <taxon>Caudoviricetes</taxon>
        <taxon>Zhuquevirus</taxon>
        <taxon>Zhuquevirus R3</taxon>
    </lineage>
</organism>
<dbReference type="PANTHER" id="PTHR47396:SF1">
    <property type="entry name" value="ATP-DEPENDENT HELICASE IRC3-RELATED"/>
    <property type="match status" value="1"/>
</dbReference>
<evidence type="ECO:0000313" key="6">
    <source>
        <dbReference type="Proteomes" id="UP000031732"/>
    </source>
</evidence>
<dbReference type="InterPro" id="IPR050742">
    <property type="entry name" value="Helicase_Restrict-Modif_Enz"/>
</dbReference>
<dbReference type="SMART" id="SM00490">
    <property type="entry name" value="HELICc"/>
    <property type="match status" value="1"/>
</dbReference>
<evidence type="ECO:0000256" key="1">
    <source>
        <dbReference type="ARBA" id="ARBA00004328"/>
    </source>
</evidence>
<evidence type="ECO:0000256" key="2">
    <source>
        <dbReference type="ARBA" id="ARBA00004340"/>
    </source>
</evidence>
<dbReference type="GO" id="GO:0005524">
    <property type="term" value="F:ATP binding"/>
    <property type="evidence" value="ECO:0007669"/>
    <property type="project" value="InterPro"/>
</dbReference>
<dbReference type="InterPro" id="IPR027417">
    <property type="entry name" value="P-loop_NTPase"/>
</dbReference>
<dbReference type="KEGG" id="vg:23681289"/>
<dbReference type="PROSITE" id="PS51194">
    <property type="entry name" value="HELICASE_CTER"/>
    <property type="match status" value="1"/>
</dbReference>
<sequence length="540" mass="60042">MSLRWYQDEAIESLFQYFTEGNTGNPVVALPTGTGKSHVIGGFQQRAIGYWPTQRFINLTHVKELVEQNAAKLQSMWPNAPIGINSAGLKQRDVMQSIIFAGIASVAKNPGALGWRDLALIDECHLVSPNAETQYRALIEALQQVNPALKVIGFTATPYRLGQGMITDGGLFTDICYNMTDIDGFARLLAEGFLAPLFPRPTKTELDVGGVSMSNGDFAKNQLQAAVDKEDVTHRALMELCEAGWNRRSWLVFASGVEHADHVAQALNAFGIPSAAVHQKTKNRDEVIKDFKRGKLRCLVNNNVLTTGFDYPPIDLIGMLRPTVSPGLWVQMLGRGTRPWSGGYIDVGGGEKVYIPTPKSDCLVLDFAGNTKRLGPINDPCIPKKKKGEAGDAPVRICDVCGTYNHASAAFCICCGTPFEKREKLTDKASTADLIRSDAPVVELIDVDRAMYHRHVKRSNGNVSLRCDYYSGIQRYSEWVLFEAGGMPGKRARDWWRQRHSMEPPTTVDEALQYVSQLRVPRRIRVWTNKQYPEILGYEY</sequence>
<protein>
    <submittedName>
        <fullName evidence="5">Superfamily II helicase</fullName>
    </submittedName>
</protein>
<reference evidence="5 6" key="2">
    <citation type="journal article" date="2015" name="Stand. Genomic Sci.">
        <title>Complete genome sequence of Paracoccus marcusii phage vB_PmaS-R3 isolated from the South China Sea.</title>
        <authorList>
            <person name="Xu Y."/>
            <person name="Zhang R."/>
            <person name="Jiao N."/>
        </authorList>
    </citation>
    <scope>NUCLEOTIDE SEQUENCE [LARGE SCALE GENOMIC DNA]</scope>
</reference>